<proteinExistence type="predicted"/>
<sequence>MIENKEKEHYQQVAAATILRTSHRIKIENSKARQRRSIEDDDDDQIETSNKAMRRIDEAEASSEDANLTHDKPDIAPILQSLFQGQTGSVMVSPSGYINPPGSEAAQPEPYVPKPGTITLDMLIPPSLRMRPADSRDLANSATTELTRRTPVKNLSDIQARVVAVTPHIDVLGKFFAVLPYPMIRSVLPEHTCLILLVSTIGVLVSRKIYSTRRMRKKRQNVRKT</sequence>
<evidence type="ECO:0000313" key="4">
    <source>
        <dbReference type="Proteomes" id="UP000481861"/>
    </source>
</evidence>
<dbReference type="AlphaFoldDB" id="A0A7C8M5W3"/>
<keyword evidence="2" id="KW-1133">Transmembrane helix</keyword>
<keyword evidence="2" id="KW-0472">Membrane</keyword>
<gene>
    <name evidence="3" type="ORF">BDV95DRAFT_596524</name>
</gene>
<protein>
    <submittedName>
        <fullName evidence="3">Uncharacterized protein</fullName>
    </submittedName>
</protein>
<evidence type="ECO:0000313" key="3">
    <source>
        <dbReference type="EMBL" id="KAF2869536.1"/>
    </source>
</evidence>
<evidence type="ECO:0000256" key="2">
    <source>
        <dbReference type="SAM" id="Phobius"/>
    </source>
</evidence>
<keyword evidence="4" id="KW-1185">Reference proteome</keyword>
<comment type="caution">
    <text evidence="3">The sequence shown here is derived from an EMBL/GenBank/DDBJ whole genome shotgun (WGS) entry which is preliminary data.</text>
</comment>
<organism evidence="3 4">
    <name type="scientific">Massariosphaeria phaeospora</name>
    <dbReference type="NCBI Taxonomy" id="100035"/>
    <lineage>
        <taxon>Eukaryota</taxon>
        <taxon>Fungi</taxon>
        <taxon>Dikarya</taxon>
        <taxon>Ascomycota</taxon>
        <taxon>Pezizomycotina</taxon>
        <taxon>Dothideomycetes</taxon>
        <taxon>Pleosporomycetidae</taxon>
        <taxon>Pleosporales</taxon>
        <taxon>Pleosporales incertae sedis</taxon>
        <taxon>Massariosphaeria</taxon>
    </lineage>
</organism>
<evidence type="ECO:0000256" key="1">
    <source>
        <dbReference type="SAM" id="MobiDB-lite"/>
    </source>
</evidence>
<dbReference type="Proteomes" id="UP000481861">
    <property type="component" value="Unassembled WGS sequence"/>
</dbReference>
<feature type="region of interest" description="Disordered" evidence="1">
    <location>
        <begin position="30"/>
        <end position="50"/>
    </location>
</feature>
<keyword evidence="2" id="KW-0812">Transmembrane</keyword>
<dbReference type="EMBL" id="JAADJZ010000016">
    <property type="protein sequence ID" value="KAF2869536.1"/>
    <property type="molecule type" value="Genomic_DNA"/>
</dbReference>
<accession>A0A7C8M5W3</accession>
<feature type="transmembrane region" description="Helical" evidence="2">
    <location>
        <begin position="194"/>
        <end position="210"/>
    </location>
</feature>
<name>A0A7C8M5W3_9PLEO</name>
<reference evidence="3 4" key="1">
    <citation type="submission" date="2020-01" db="EMBL/GenBank/DDBJ databases">
        <authorList>
            <consortium name="DOE Joint Genome Institute"/>
            <person name="Haridas S."/>
            <person name="Albert R."/>
            <person name="Binder M."/>
            <person name="Bloem J."/>
            <person name="Labutti K."/>
            <person name="Salamov A."/>
            <person name="Andreopoulos B."/>
            <person name="Baker S.E."/>
            <person name="Barry K."/>
            <person name="Bills G."/>
            <person name="Bluhm B.H."/>
            <person name="Cannon C."/>
            <person name="Castanera R."/>
            <person name="Culley D.E."/>
            <person name="Daum C."/>
            <person name="Ezra D."/>
            <person name="Gonzalez J.B."/>
            <person name="Henrissat B."/>
            <person name="Kuo A."/>
            <person name="Liang C."/>
            <person name="Lipzen A."/>
            <person name="Lutzoni F."/>
            <person name="Magnuson J."/>
            <person name="Mondo S."/>
            <person name="Nolan M."/>
            <person name="Ohm R."/>
            <person name="Pangilinan J."/>
            <person name="Park H.-J.H."/>
            <person name="Ramirez L."/>
            <person name="Alfaro M."/>
            <person name="Sun H."/>
            <person name="Tritt A."/>
            <person name="Yoshinaga Y."/>
            <person name="Zwiers L.-H.L."/>
            <person name="Turgeon B.G."/>
            <person name="Goodwin S.B."/>
            <person name="Spatafora J.W."/>
            <person name="Crous P.W."/>
            <person name="Grigoriev I.V."/>
        </authorList>
    </citation>
    <scope>NUCLEOTIDE SEQUENCE [LARGE SCALE GENOMIC DNA]</scope>
    <source>
        <strain evidence="3 4">CBS 611.86</strain>
    </source>
</reference>